<dbReference type="PANTHER" id="PTHR31317:SF14">
    <property type="entry name" value="DUF1005 FAMILY PROTEIN (DUF1005)"/>
    <property type="match status" value="1"/>
</dbReference>
<gene>
    <name evidence="2" type="ORF">FEM48_Zijuj12G0145100</name>
</gene>
<dbReference type="EMBL" id="JAEACU010000012">
    <property type="protein sequence ID" value="KAH7512953.1"/>
    <property type="molecule type" value="Genomic_DNA"/>
</dbReference>
<evidence type="ECO:0000313" key="3">
    <source>
        <dbReference type="Proteomes" id="UP000813462"/>
    </source>
</evidence>
<accession>A0A978UDW0</accession>
<dbReference type="OrthoDB" id="748166at2759"/>
<evidence type="ECO:0000313" key="2">
    <source>
        <dbReference type="EMBL" id="KAH7512953.1"/>
    </source>
</evidence>
<name>A0A978UDW0_ZIZJJ</name>
<protein>
    <recommendedName>
        <fullName evidence="4">Formin-like protein 18</fullName>
    </recommendedName>
</protein>
<dbReference type="InterPro" id="IPR010410">
    <property type="entry name" value="DUF1005"/>
</dbReference>
<evidence type="ECO:0008006" key="4">
    <source>
        <dbReference type="Google" id="ProtNLM"/>
    </source>
</evidence>
<dbReference type="AlphaFoldDB" id="A0A978UDW0"/>
<evidence type="ECO:0000256" key="1">
    <source>
        <dbReference type="SAM" id="MobiDB-lite"/>
    </source>
</evidence>
<feature type="compositionally biased region" description="Low complexity" evidence="1">
    <location>
        <begin position="53"/>
        <end position="69"/>
    </location>
</feature>
<dbReference type="PANTHER" id="PTHR31317">
    <property type="entry name" value="OS08G0163500 PROTEIN"/>
    <property type="match status" value="1"/>
</dbReference>
<dbReference type="Proteomes" id="UP000813462">
    <property type="component" value="Unassembled WGS sequence"/>
</dbReference>
<feature type="region of interest" description="Disordered" evidence="1">
    <location>
        <begin position="53"/>
        <end position="72"/>
    </location>
</feature>
<comment type="caution">
    <text evidence="2">The sequence shown here is derived from an EMBL/GenBank/DDBJ whole genome shotgun (WGS) entry which is preliminary data.</text>
</comment>
<proteinExistence type="predicted"/>
<dbReference type="Pfam" id="PF06219">
    <property type="entry name" value="DUF1005"/>
    <property type="match status" value="1"/>
</dbReference>
<organism evidence="2 3">
    <name type="scientific">Ziziphus jujuba var. spinosa</name>
    <dbReference type="NCBI Taxonomy" id="714518"/>
    <lineage>
        <taxon>Eukaryota</taxon>
        <taxon>Viridiplantae</taxon>
        <taxon>Streptophyta</taxon>
        <taxon>Embryophyta</taxon>
        <taxon>Tracheophyta</taxon>
        <taxon>Spermatophyta</taxon>
        <taxon>Magnoliopsida</taxon>
        <taxon>eudicotyledons</taxon>
        <taxon>Gunneridae</taxon>
        <taxon>Pentapetalae</taxon>
        <taxon>rosids</taxon>
        <taxon>fabids</taxon>
        <taxon>Rosales</taxon>
        <taxon>Rhamnaceae</taxon>
        <taxon>Paliureae</taxon>
        <taxon>Ziziphus</taxon>
    </lineage>
</organism>
<reference evidence="2" key="1">
    <citation type="journal article" date="2021" name="Front. Plant Sci.">
        <title>Chromosome-Scale Genome Assembly for Chinese Sour Jujube and Insights Into Its Genome Evolution and Domestication Signature.</title>
        <authorList>
            <person name="Shen L.-Y."/>
            <person name="Luo H."/>
            <person name="Wang X.-L."/>
            <person name="Wang X.-M."/>
            <person name="Qiu X.-J."/>
            <person name="Liu H."/>
            <person name="Zhou S.-S."/>
            <person name="Jia K.-H."/>
            <person name="Nie S."/>
            <person name="Bao Y.-T."/>
            <person name="Zhang R.-G."/>
            <person name="Yun Q.-Z."/>
            <person name="Chai Y.-H."/>
            <person name="Lu J.-Y."/>
            <person name="Li Y."/>
            <person name="Zhao S.-W."/>
            <person name="Mao J.-F."/>
            <person name="Jia S.-G."/>
            <person name="Mao Y.-M."/>
        </authorList>
    </citation>
    <scope>NUCLEOTIDE SEQUENCE</scope>
    <source>
        <strain evidence="2">AT0</strain>
        <tissue evidence="2">Leaf</tissue>
    </source>
</reference>
<sequence length="425" mass="46278">MDPCPFVRLIVESLSLKLPQATRPAGAGVHPSTTPCFCKLRIKNFPSQTALLPLSSSPGDSPPDYSTSSAGFHLDSTSLRRISGKPITLRVSVYTGRMGRTCGVSTGKLLGRVNVRVDLEGTDSRPAVFQNGWLKLAKEPDKKRSSARLHLVVRAEPDPRFVFHFGGEPECSPVVFQIQGNIRQPVFSCKFSADRNSRSRSLPSDFNNIHSRGWMMRTFSGDRERPGRERKGWMVTIHDLSGSPVAAASMITPFVPSPGSDRVSRSNPGAWLILRPNGFSMSSWKPWGRLEAWRERGPIDGLGYKFELVSENGPTSTGSGNIPIAEATLSVKKGGQFCIDSGLIRESGTNSRSPVKGFVMGSSVEGEGKVSKPVVQVGMQHVSCMADAALFIALSAAIDLSMDACRLFAHKLRKELCHDEQDSFS</sequence>